<evidence type="ECO:0000313" key="2">
    <source>
        <dbReference type="EMBL" id="MBA8847838.1"/>
    </source>
</evidence>
<evidence type="ECO:0000313" key="3">
    <source>
        <dbReference type="Proteomes" id="UP000585905"/>
    </source>
</evidence>
<keyword evidence="3" id="KW-1185">Reference proteome</keyword>
<sequence>MLLETHVLQDTDPDLPALLADGFEVVGESWGAEFVIDGGAESTASLERLRGFVETARAAGLEIRELDARDAAAIESLDAESWVDVPTTPATVHVPVSALDVRDWATRGRRAFGALDGDRLVGLCVGAAGDNDFVVVAPDQRGRGIGGAVVAAWMLGAIEAGERSFSAGGALQNARSLAMIRAVGFRVTERWLSLQRP</sequence>
<name>A0A839EDZ0_9MICO</name>
<dbReference type="InterPro" id="IPR016181">
    <property type="entry name" value="Acyl_CoA_acyltransferase"/>
</dbReference>
<dbReference type="Proteomes" id="UP000585905">
    <property type="component" value="Unassembled WGS sequence"/>
</dbReference>
<accession>A0A839EDZ0</accession>
<protein>
    <submittedName>
        <fullName evidence="2">GNAT superfamily N-acetyltransferase</fullName>
    </submittedName>
</protein>
<dbReference type="SUPFAM" id="SSF55729">
    <property type="entry name" value="Acyl-CoA N-acyltransferases (Nat)"/>
    <property type="match status" value="1"/>
</dbReference>
<comment type="caution">
    <text evidence="2">The sequence shown here is derived from an EMBL/GenBank/DDBJ whole genome shotgun (WGS) entry which is preliminary data.</text>
</comment>
<gene>
    <name evidence="2" type="ORF">FHX53_001430</name>
</gene>
<dbReference type="EMBL" id="JACGWX010000003">
    <property type="protein sequence ID" value="MBA8847838.1"/>
    <property type="molecule type" value="Genomic_DNA"/>
</dbReference>
<dbReference type="Pfam" id="PF00583">
    <property type="entry name" value="Acetyltransf_1"/>
    <property type="match status" value="1"/>
</dbReference>
<feature type="domain" description="N-acetyltransferase" evidence="1">
    <location>
        <begin position="61"/>
        <end position="197"/>
    </location>
</feature>
<dbReference type="GO" id="GO:0016747">
    <property type="term" value="F:acyltransferase activity, transferring groups other than amino-acyl groups"/>
    <property type="evidence" value="ECO:0007669"/>
    <property type="project" value="InterPro"/>
</dbReference>
<dbReference type="RefSeq" id="WP_182490667.1">
    <property type="nucleotide sequence ID" value="NZ_BAAAOV010000001.1"/>
</dbReference>
<dbReference type="Gene3D" id="3.40.630.30">
    <property type="match status" value="1"/>
</dbReference>
<keyword evidence="2" id="KW-0808">Transferase</keyword>
<dbReference type="CDD" id="cd04301">
    <property type="entry name" value="NAT_SF"/>
    <property type="match status" value="1"/>
</dbReference>
<proteinExistence type="predicted"/>
<dbReference type="InterPro" id="IPR000182">
    <property type="entry name" value="GNAT_dom"/>
</dbReference>
<dbReference type="AlphaFoldDB" id="A0A839EDZ0"/>
<evidence type="ECO:0000259" key="1">
    <source>
        <dbReference type="PROSITE" id="PS51186"/>
    </source>
</evidence>
<reference evidence="2 3" key="1">
    <citation type="submission" date="2020-07" db="EMBL/GenBank/DDBJ databases">
        <title>Sequencing the genomes of 1000 actinobacteria strains.</title>
        <authorList>
            <person name="Klenk H.-P."/>
        </authorList>
    </citation>
    <scope>NUCLEOTIDE SEQUENCE [LARGE SCALE GENOMIC DNA]</scope>
    <source>
        <strain evidence="2 3">DSM 19663</strain>
    </source>
</reference>
<organism evidence="2 3">
    <name type="scientific">Microcella alkalica</name>
    <dbReference type="NCBI Taxonomy" id="355930"/>
    <lineage>
        <taxon>Bacteria</taxon>
        <taxon>Bacillati</taxon>
        <taxon>Actinomycetota</taxon>
        <taxon>Actinomycetes</taxon>
        <taxon>Micrococcales</taxon>
        <taxon>Microbacteriaceae</taxon>
        <taxon>Microcella</taxon>
    </lineage>
</organism>
<dbReference type="PROSITE" id="PS51186">
    <property type="entry name" value="GNAT"/>
    <property type="match status" value="1"/>
</dbReference>